<accession>A0A433A4J4</accession>
<dbReference type="AlphaFoldDB" id="A0A433A4J4"/>
<dbReference type="GO" id="GO:0006400">
    <property type="term" value="P:tRNA modification"/>
    <property type="evidence" value="ECO:0007669"/>
    <property type="project" value="InterPro"/>
</dbReference>
<dbReference type="InterPro" id="IPR002616">
    <property type="entry name" value="tRNA_ribo_trans-like"/>
</dbReference>
<dbReference type="InterPro" id="IPR036511">
    <property type="entry name" value="TGT-like_sf"/>
</dbReference>
<dbReference type="PANTHER" id="PTHR46064:SF1">
    <property type="entry name" value="QUEUINE TRNA-RIBOSYLTRANSFERASE ACCESSORY SUBUNIT 2"/>
    <property type="match status" value="1"/>
</dbReference>
<dbReference type="Pfam" id="PF01702">
    <property type="entry name" value="TGT"/>
    <property type="match status" value="1"/>
</dbReference>
<dbReference type="NCBIfam" id="TIGR00449">
    <property type="entry name" value="tgt_general"/>
    <property type="match status" value="1"/>
</dbReference>
<dbReference type="InterPro" id="IPR050852">
    <property type="entry name" value="Queuine_tRNA-ribosyltrfase"/>
</dbReference>
<feature type="non-terminal residue" evidence="3">
    <location>
        <position position="305"/>
    </location>
</feature>
<keyword evidence="4" id="KW-1185">Reference proteome</keyword>
<feature type="domain" description="tRNA-guanine(15) transglycosylase-like" evidence="2">
    <location>
        <begin position="23"/>
        <end position="305"/>
    </location>
</feature>
<evidence type="ECO:0000256" key="1">
    <source>
        <dbReference type="SAM" id="MobiDB-lite"/>
    </source>
</evidence>
<evidence type="ECO:0000259" key="2">
    <source>
        <dbReference type="Pfam" id="PF01702"/>
    </source>
</evidence>
<sequence length="305" mass="33314">MASTLTYTLRKASSATATTATDLRRGSLTLVKPDGTITLETPNCLAYTVRGTVPHLTPDNLRLLPCEAVQITLEQFFEEASPSSLKYPGGLHKFLHMEVRPSLFSLPPLRYSLPNLSTPTSHSSHLRDPTSHHPTVSANTDKFVSVTTHGGVRQVTSGLYAEVMSAYQPDVLVSLADVVMDERPSLKRVRKSVDRTGKWLDEALKARKVDIQCVRRIGTTHIFAVLVGSHIKDERIRAAQMAATRGVGGFVLNAHGLGTTAQERVDHLKVSLVEVPEEKPRVAYGFGRPEDVLVAVANGLDLFDS</sequence>
<protein>
    <submittedName>
        <fullName evidence="3">tRNA-guanine(15) transglycosylase-like protein</fullName>
    </submittedName>
</protein>
<proteinExistence type="predicted"/>
<gene>
    <name evidence="3" type="ORF">BC936DRAFT_140786</name>
</gene>
<dbReference type="Proteomes" id="UP000268093">
    <property type="component" value="Unassembled WGS sequence"/>
</dbReference>
<dbReference type="PANTHER" id="PTHR46064">
    <property type="entry name" value="QUEUINE TRNA-RIBOSYLTRANSFERASE ACCESSORY SUBUNIT 2"/>
    <property type="match status" value="1"/>
</dbReference>
<name>A0A433A4J4_9FUNG</name>
<feature type="region of interest" description="Disordered" evidence="1">
    <location>
        <begin position="117"/>
        <end position="136"/>
    </location>
</feature>
<dbReference type="EMBL" id="RBNI01017903">
    <property type="protein sequence ID" value="RUO97643.1"/>
    <property type="molecule type" value="Genomic_DNA"/>
</dbReference>
<organism evidence="3 4">
    <name type="scientific">Jimgerdemannia flammicorona</name>
    <dbReference type="NCBI Taxonomy" id="994334"/>
    <lineage>
        <taxon>Eukaryota</taxon>
        <taxon>Fungi</taxon>
        <taxon>Fungi incertae sedis</taxon>
        <taxon>Mucoromycota</taxon>
        <taxon>Mucoromycotina</taxon>
        <taxon>Endogonomycetes</taxon>
        <taxon>Endogonales</taxon>
        <taxon>Endogonaceae</taxon>
        <taxon>Jimgerdemannia</taxon>
    </lineage>
</organism>
<dbReference type="Gene3D" id="3.20.20.105">
    <property type="entry name" value="Queuine tRNA-ribosyltransferase-like"/>
    <property type="match status" value="1"/>
</dbReference>
<reference evidence="3 4" key="1">
    <citation type="journal article" date="2018" name="New Phytol.">
        <title>Phylogenomics of Endogonaceae and evolution of mycorrhizas within Mucoromycota.</title>
        <authorList>
            <person name="Chang Y."/>
            <person name="Desiro A."/>
            <person name="Na H."/>
            <person name="Sandor L."/>
            <person name="Lipzen A."/>
            <person name="Clum A."/>
            <person name="Barry K."/>
            <person name="Grigoriev I.V."/>
            <person name="Martin F.M."/>
            <person name="Stajich J.E."/>
            <person name="Smith M.E."/>
            <person name="Bonito G."/>
            <person name="Spatafora J.W."/>
        </authorList>
    </citation>
    <scope>NUCLEOTIDE SEQUENCE [LARGE SCALE GENOMIC DNA]</scope>
    <source>
        <strain evidence="3 4">GMNB39</strain>
    </source>
</reference>
<dbReference type="SUPFAM" id="SSF51713">
    <property type="entry name" value="tRNA-guanine transglycosylase"/>
    <property type="match status" value="1"/>
</dbReference>
<comment type="caution">
    <text evidence="3">The sequence shown here is derived from an EMBL/GenBank/DDBJ whole genome shotgun (WGS) entry which is preliminary data.</text>
</comment>
<dbReference type="OrthoDB" id="27601at2759"/>
<evidence type="ECO:0000313" key="3">
    <source>
        <dbReference type="EMBL" id="RUO97643.1"/>
    </source>
</evidence>
<evidence type="ECO:0000313" key="4">
    <source>
        <dbReference type="Proteomes" id="UP000268093"/>
    </source>
</evidence>